<keyword evidence="2" id="KW-0472">Membrane</keyword>
<sequence length="202" mass="21105">MEVDGSEGAFDDFGAVGASVGGDDFAQHPVELPSGEGQLPPGREPELGGWDDAAVPAEEAPSGRRVRLDLVAGGLIVLVVLGVGLVLALSGESDDLATTERTPPPPAPSSAAAQAVDVRLEPPADHGTQVTLSWTSNSDTVDYAVIVAPEGEPNRAVLAQRQHSLTVPVDPLRRYCFEVQATDSRAVYRSEPQPIRGAACHR</sequence>
<feature type="transmembrane region" description="Helical" evidence="2">
    <location>
        <begin position="70"/>
        <end position="89"/>
    </location>
</feature>
<reference evidence="4 5" key="1">
    <citation type="submission" date="2017-10" db="EMBL/GenBank/DDBJ databases">
        <title>Sequencing the genomes of 1000 actinobacteria strains.</title>
        <authorList>
            <person name="Klenk H.-P."/>
        </authorList>
    </citation>
    <scope>NUCLEOTIDE SEQUENCE [LARGE SCALE GENOMIC DNA]</scope>
    <source>
        <strain evidence="4 5">DSM 46092</strain>
    </source>
</reference>
<evidence type="ECO:0000313" key="4">
    <source>
        <dbReference type="EMBL" id="PFG49346.1"/>
    </source>
</evidence>
<dbReference type="InterPro" id="IPR015373">
    <property type="entry name" value="Interferon/interleukin_rcp_dom"/>
</dbReference>
<organism evidence="4 5">
    <name type="scientific">Amycolatopsis sulphurea</name>
    <dbReference type="NCBI Taxonomy" id="76022"/>
    <lineage>
        <taxon>Bacteria</taxon>
        <taxon>Bacillati</taxon>
        <taxon>Actinomycetota</taxon>
        <taxon>Actinomycetes</taxon>
        <taxon>Pseudonocardiales</taxon>
        <taxon>Pseudonocardiaceae</taxon>
        <taxon>Amycolatopsis</taxon>
    </lineage>
</organism>
<evidence type="ECO:0000256" key="1">
    <source>
        <dbReference type="SAM" id="MobiDB-lite"/>
    </source>
</evidence>
<gene>
    <name evidence="4" type="ORF">ATK36_4496</name>
</gene>
<keyword evidence="2" id="KW-0812">Transmembrane</keyword>
<keyword evidence="5" id="KW-1185">Reference proteome</keyword>
<dbReference type="RefSeq" id="WP_098513267.1">
    <property type="nucleotide sequence ID" value="NZ_JBIAKZ010000018.1"/>
</dbReference>
<dbReference type="EMBL" id="PDJK01000002">
    <property type="protein sequence ID" value="PFG49346.1"/>
    <property type="molecule type" value="Genomic_DNA"/>
</dbReference>
<keyword evidence="2" id="KW-1133">Transmembrane helix</keyword>
<keyword evidence="4" id="KW-0675">Receptor</keyword>
<evidence type="ECO:0000259" key="3">
    <source>
        <dbReference type="Pfam" id="PF09294"/>
    </source>
</evidence>
<dbReference type="AlphaFoldDB" id="A0A2A9FF12"/>
<proteinExistence type="predicted"/>
<dbReference type="Proteomes" id="UP000243542">
    <property type="component" value="Unassembled WGS sequence"/>
</dbReference>
<protein>
    <submittedName>
        <fullName evidence="4">Interferon-alpha/beta receptor-like fibronectin type III protein</fullName>
    </submittedName>
</protein>
<evidence type="ECO:0000256" key="2">
    <source>
        <dbReference type="SAM" id="Phobius"/>
    </source>
</evidence>
<name>A0A2A9FF12_9PSEU</name>
<evidence type="ECO:0000313" key="5">
    <source>
        <dbReference type="Proteomes" id="UP000243542"/>
    </source>
</evidence>
<feature type="domain" description="Interferon/interleukin receptor" evidence="3">
    <location>
        <begin position="104"/>
        <end position="193"/>
    </location>
</feature>
<dbReference type="Pfam" id="PF09294">
    <property type="entry name" value="Interfer-bind"/>
    <property type="match status" value="1"/>
</dbReference>
<comment type="caution">
    <text evidence="4">The sequence shown here is derived from an EMBL/GenBank/DDBJ whole genome shotgun (WGS) entry which is preliminary data.</text>
</comment>
<accession>A0A2A9FF12</accession>
<feature type="region of interest" description="Disordered" evidence="1">
    <location>
        <begin position="1"/>
        <end position="61"/>
    </location>
</feature>